<gene>
    <name evidence="2" type="ORF">Nepgr_018903</name>
</gene>
<sequence length="88" mass="9803">MPNGYRTADQSIQTEKRGEERRHKEGDSALHVSKNCGCRTESDAFRISTPQPYSATNISVSQLGPPLFSSPCRTTEHTGYAFVSQKLR</sequence>
<dbReference type="AlphaFoldDB" id="A0AAD3STX2"/>
<reference evidence="2" key="1">
    <citation type="submission" date="2023-05" db="EMBL/GenBank/DDBJ databases">
        <title>Nepenthes gracilis genome sequencing.</title>
        <authorList>
            <person name="Fukushima K."/>
        </authorList>
    </citation>
    <scope>NUCLEOTIDE SEQUENCE</scope>
    <source>
        <strain evidence="2">SING2019-196</strain>
    </source>
</reference>
<evidence type="ECO:0000313" key="3">
    <source>
        <dbReference type="Proteomes" id="UP001279734"/>
    </source>
</evidence>
<proteinExistence type="predicted"/>
<feature type="compositionally biased region" description="Basic and acidic residues" evidence="1">
    <location>
        <begin position="14"/>
        <end position="28"/>
    </location>
</feature>
<dbReference type="Proteomes" id="UP001279734">
    <property type="component" value="Unassembled WGS sequence"/>
</dbReference>
<accession>A0AAD3STX2</accession>
<evidence type="ECO:0000256" key="1">
    <source>
        <dbReference type="SAM" id="MobiDB-lite"/>
    </source>
</evidence>
<keyword evidence="3" id="KW-1185">Reference proteome</keyword>
<comment type="caution">
    <text evidence="2">The sequence shown here is derived from an EMBL/GenBank/DDBJ whole genome shotgun (WGS) entry which is preliminary data.</text>
</comment>
<organism evidence="2 3">
    <name type="scientific">Nepenthes gracilis</name>
    <name type="common">Slender pitcher plant</name>
    <dbReference type="NCBI Taxonomy" id="150966"/>
    <lineage>
        <taxon>Eukaryota</taxon>
        <taxon>Viridiplantae</taxon>
        <taxon>Streptophyta</taxon>
        <taxon>Embryophyta</taxon>
        <taxon>Tracheophyta</taxon>
        <taxon>Spermatophyta</taxon>
        <taxon>Magnoliopsida</taxon>
        <taxon>eudicotyledons</taxon>
        <taxon>Gunneridae</taxon>
        <taxon>Pentapetalae</taxon>
        <taxon>Caryophyllales</taxon>
        <taxon>Nepenthaceae</taxon>
        <taxon>Nepenthes</taxon>
    </lineage>
</organism>
<name>A0AAD3STX2_NEPGR</name>
<dbReference type="EMBL" id="BSYO01000017">
    <property type="protein sequence ID" value="GMH17062.1"/>
    <property type="molecule type" value="Genomic_DNA"/>
</dbReference>
<evidence type="ECO:0000313" key="2">
    <source>
        <dbReference type="EMBL" id="GMH17062.1"/>
    </source>
</evidence>
<protein>
    <submittedName>
        <fullName evidence="2">Uncharacterized protein</fullName>
    </submittedName>
</protein>
<feature type="region of interest" description="Disordered" evidence="1">
    <location>
        <begin position="1"/>
        <end position="29"/>
    </location>
</feature>